<organism evidence="2">
    <name type="scientific">Lepeophtheirus salmonis</name>
    <name type="common">Salmon louse</name>
    <name type="synonym">Caligus salmonis</name>
    <dbReference type="NCBI Taxonomy" id="72036"/>
    <lineage>
        <taxon>Eukaryota</taxon>
        <taxon>Metazoa</taxon>
        <taxon>Ecdysozoa</taxon>
        <taxon>Arthropoda</taxon>
        <taxon>Crustacea</taxon>
        <taxon>Multicrustacea</taxon>
        <taxon>Hexanauplia</taxon>
        <taxon>Copepoda</taxon>
        <taxon>Siphonostomatoida</taxon>
        <taxon>Caligidae</taxon>
        <taxon>Lepeophtheirus</taxon>
    </lineage>
</organism>
<accession>A0A0K2UA39</accession>
<dbReference type="OrthoDB" id="6379319at2759"/>
<dbReference type="GO" id="GO:0005576">
    <property type="term" value="C:extracellular region"/>
    <property type="evidence" value="ECO:0007669"/>
    <property type="project" value="InterPro"/>
</dbReference>
<dbReference type="EMBL" id="HACA01017743">
    <property type="protein sequence ID" value="CDW35104.1"/>
    <property type="molecule type" value="Transcribed_RNA"/>
</dbReference>
<protein>
    <submittedName>
        <fullName evidence="2">Putative LOC101740411 [Bombyx mori]</fullName>
    </submittedName>
</protein>
<dbReference type="InterPro" id="IPR002557">
    <property type="entry name" value="Chitin-bd_dom"/>
</dbReference>
<evidence type="ECO:0000259" key="1">
    <source>
        <dbReference type="PROSITE" id="PS50940"/>
    </source>
</evidence>
<proteinExistence type="predicted"/>
<dbReference type="GO" id="GO:0008061">
    <property type="term" value="F:chitin binding"/>
    <property type="evidence" value="ECO:0007669"/>
    <property type="project" value="InterPro"/>
</dbReference>
<feature type="domain" description="Chitin-binding type-2" evidence="1">
    <location>
        <begin position="1"/>
        <end position="37"/>
    </location>
</feature>
<dbReference type="PROSITE" id="PS50940">
    <property type="entry name" value="CHIT_BIND_II"/>
    <property type="match status" value="1"/>
</dbReference>
<name>A0A0K2UA39_LEPSM</name>
<feature type="non-terminal residue" evidence="2">
    <location>
        <position position="1"/>
    </location>
</feature>
<dbReference type="InterPro" id="IPR036508">
    <property type="entry name" value="Chitin-bd_dom_sf"/>
</dbReference>
<sequence length="216" mass="25252">YLCNQHSFKTTFSCPERTAFEQRSMVCNHASIVDCKISEKYYDSNLRIGQQNSKLIEGEENGIFFDNPSLKYTSISKKPFKKFKNKFSFQRYSNKFKYHKSPFVVVKVLPRLYSQYQRPSKPSHQQLRHSYCRHKSTCKHRKLYKILRKSPKDGARGGSTSKIPRTFSPVKQLTVSVTSSSPKEEFFFTTTPSSKAKPWEIDDIRKIFYIPSNSVD</sequence>
<reference evidence="2" key="1">
    <citation type="submission" date="2014-05" db="EMBL/GenBank/DDBJ databases">
        <authorList>
            <person name="Chronopoulou M."/>
        </authorList>
    </citation>
    <scope>NUCLEOTIDE SEQUENCE</scope>
    <source>
        <tissue evidence="2">Whole organism</tissue>
    </source>
</reference>
<dbReference type="AlphaFoldDB" id="A0A0K2UA39"/>
<dbReference type="SUPFAM" id="SSF57625">
    <property type="entry name" value="Invertebrate chitin-binding proteins"/>
    <property type="match status" value="1"/>
</dbReference>
<evidence type="ECO:0000313" key="2">
    <source>
        <dbReference type="EMBL" id="CDW35104.1"/>
    </source>
</evidence>